<evidence type="ECO:0008006" key="4">
    <source>
        <dbReference type="Google" id="ProtNLM"/>
    </source>
</evidence>
<evidence type="ECO:0000256" key="1">
    <source>
        <dbReference type="SAM" id="SignalP"/>
    </source>
</evidence>
<protein>
    <recommendedName>
        <fullName evidence="4">GLUG domain-containing protein</fullName>
    </recommendedName>
</protein>
<sequence>MKVRNMVSALLVPVIMACTVQISFAAEWRGSGTKDDPYLISSADDWSKFRKYVNGDDDGGAGEYWKLTADIDFKQTESQGWIAPVGKYDVGAQDEPAEGKMFQGNFDGDGHVVKNYTIDAVKNELGNHGAFGLFSAIGGDAVIENLGAENVTLRMGADHIYISAGAVAGTMIGNAKITNCYSKNVICDNANPEGQYITSGGLAGSMYDSASVINSYGRLFTPGKKLMYYGGIVGGIYSQAAVIQNCYSDTSIAVVSDCDWNNSWYNLYYVQDMTKTWPGNRGSGNGWFKDGKTGYIGTRVTEAELKAVPNELRANFIADDGTNDGWPILRPLTVKMTRTTDEVNDGRVGFYIEEMYLPAYKSVVVDYTNGTGGYPLAKLIEADVNSNVTFGLQINDVPEIYRNDISVSLSKREVSGK</sequence>
<dbReference type="AlphaFoldDB" id="A0A9D1KRM4"/>
<keyword evidence="1" id="KW-0732">Signal</keyword>
<evidence type="ECO:0000313" key="2">
    <source>
        <dbReference type="EMBL" id="HIT85772.1"/>
    </source>
</evidence>
<name>A0A9D1KRM4_9FIRM</name>
<evidence type="ECO:0000313" key="3">
    <source>
        <dbReference type="Proteomes" id="UP000824165"/>
    </source>
</evidence>
<proteinExistence type="predicted"/>
<organism evidence="2 3">
    <name type="scientific">Candidatus Ornithomonoglobus intestinigallinarum</name>
    <dbReference type="NCBI Taxonomy" id="2840894"/>
    <lineage>
        <taxon>Bacteria</taxon>
        <taxon>Bacillati</taxon>
        <taxon>Bacillota</taxon>
        <taxon>Clostridia</taxon>
        <taxon>Candidatus Ornithomonoglobus</taxon>
    </lineage>
</organism>
<feature type="chain" id="PRO_5039344180" description="GLUG domain-containing protein" evidence="1">
    <location>
        <begin position="26"/>
        <end position="417"/>
    </location>
</feature>
<dbReference type="Gene3D" id="2.160.20.110">
    <property type="match status" value="1"/>
</dbReference>
<gene>
    <name evidence="2" type="ORF">IAA60_07710</name>
</gene>
<dbReference type="PROSITE" id="PS51257">
    <property type="entry name" value="PROKAR_LIPOPROTEIN"/>
    <property type="match status" value="1"/>
</dbReference>
<comment type="caution">
    <text evidence="2">The sequence shown here is derived from an EMBL/GenBank/DDBJ whole genome shotgun (WGS) entry which is preliminary data.</text>
</comment>
<accession>A0A9D1KRM4</accession>
<dbReference type="Proteomes" id="UP000824165">
    <property type="component" value="Unassembled WGS sequence"/>
</dbReference>
<reference evidence="2" key="1">
    <citation type="submission" date="2020-10" db="EMBL/GenBank/DDBJ databases">
        <authorList>
            <person name="Gilroy R."/>
        </authorList>
    </citation>
    <scope>NUCLEOTIDE SEQUENCE</scope>
    <source>
        <strain evidence="2">CHK181-108</strain>
    </source>
</reference>
<feature type="signal peptide" evidence="1">
    <location>
        <begin position="1"/>
        <end position="25"/>
    </location>
</feature>
<reference evidence="2" key="2">
    <citation type="journal article" date="2021" name="PeerJ">
        <title>Extensive microbial diversity within the chicken gut microbiome revealed by metagenomics and culture.</title>
        <authorList>
            <person name="Gilroy R."/>
            <person name="Ravi A."/>
            <person name="Getino M."/>
            <person name="Pursley I."/>
            <person name="Horton D.L."/>
            <person name="Alikhan N.F."/>
            <person name="Baker D."/>
            <person name="Gharbi K."/>
            <person name="Hall N."/>
            <person name="Watson M."/>
            <person name="Adriaenssens E.M."/>
            <person name="Foster-Nyarko E."/>
            <person name="Jarju S."/>
            <person name="Secka A."/>
            <person name="Antonio M."/>
            <person name="Oren A."/>
            <person name="Chaudhuri R.R."/>
            <person name="La Ragione R."/>
            <person name="Hildebrand F."/>
            <person name="Pallen M.J."/>
        </authorList>
    </citation>
    <scope>NUCLEOTIDE SEQUENCE</scope>
    <source>
        <strain evidence="2">CHK181-108</strain>
    </source>
</reference>
<dbReference type="EMBL" id="DVLU01000076">
    <property type="protein sequence ID" value="HIT85772.1"/>
    <property type="molecule type" value="Genomic_DNA"/>
</dbReference>